<dbReference type="InterPro" id="IPR006145">
    <property type="entry name" value="PsdUridine_synth_RsuA/RluA"/>
</dbReference>
<evidence type="ECO:0000256" key="3">
    <source>
        <dbReference type="ARBA" id="ARBA00023235"/>
    </source>
</evidence>
<keyword evidence="3" id="KW-0413">Isomerase</keyword>
<dbReference type="Pfam" id="PF00849">
    <property type="entry name" value="PseudoU_synth_2"/>
    <property type="match status" value="1"/>
</dbReference>
<evidence type="ECO:0000313" key="7">
    <source>
        <dbReference type="EMBL" id="SFH79410.1"/>
    </source>
</evidence>
<gene>
    <name evidence="7" type="ORF">SAMN04489868_12510</name>
</gene>
<evidence type="ECO:0000256" key="2">
    <source>
        <dbReference type="ARBA" id="ARBA00010876"/>
    </source>
</evidence>
<dbReference type="Gene3D" id="3.30.2350.10">
    <property type="entry name" value="Pseudouridine synthase"/>
    <property type="match status" value="1"/>
</dbReference>
<dbReference type="GO" id="GO:0003723">
    <property type="term" value="F:RNA binding"/>
    <property type="evidence" value="ECO:0007669"/>
    <property type="project" value="InterPro"/>
</dbReference>
<evidence type="ECO:0000259" key="6">
    <source>
        <dbReference type="Pfam" id="PF00849"/>
    </source>
</evidence>
<comment type="similarity">
    <text evidence="2">Belongs to the pseudouridine synthase RluA family.</text>
</comment>
<dbReference type="InterPro" id="IPR020103">
    <property type="entry name" value="PsdUridine_synth_cat_dom_sf"/>
</dbReference>
<dbReference type="GO" id="GO:0009982">
    <property type="term" value="F:pseudouridine synthase activity"/>
    <property type="evidence" value="ECO:0007669"/>
    <property type="project" value="InterPro"/>
</dbReference>
<evidence type="ECO:0000256" key="1">
    <source>
        <dbReference type="ARBA" id="ARBA00000073"/>
    </source>
</evidence>
<dbReference type="PANTHER" id="PTHR21600">
    <property type="entry name" value="MITOCHONDRIAL RNA PSEUDOURIDINE SYNTHASE"/>
    <property type="match status" value="1"/>
</dbReference>
<sequence length="229" mass="26159">MLDISILYEDNHLLMVEKPVNIPVQADSSRDKDLLTMLKEDLKVRHQKPGNVYLGLVHRLDRPVGGAMVFAKTSKAASRLSDMIRRQTIERRYLAVVHGTPKLKKAELVHYLYKGKRKNQVFSVSPNHSNAKKAVLDYEVLASKKGMSLLSVNLHTGRPHQIRVQLSETGHPLFGDQKYGQHLTVPGEQIALWAHALSLEHPVRKEPMDVQSLPPNQYPWNLWRDMKRS</sequence>
<evidence type="ECO:0000256" key="4">
    <source>
        <dbReference type="ARBA" id="ARBA00031870"/>
    </source>
</evidence>
<dbReference type="RefSeq" id="WP_245741891.1">
    <property type="nucleotide sequence ID" value="NZ_FOQE01000025.1"/>
</dbReference>
<keyword evidence="8" id="KW-1185">Reference proteome</keyword>
<evidence type="ECO:0000313" key="8">
    <source>
        <dbReference type="Proteomes" id="UP000198668"/>
    </source>
</evidence>
<evidence type="ECO:0000256" key="5">
    <source>
        <dbReference type="ARBA" id="ARBA00033164"/>
    </source>
</evidence>
<name>A0A1I3CXW2_9LACT</name>
<accession>A0A1I3CXW2</accession>
<dbReference type="EMBL" id="FOQE01000025">
    <property type="protein sequence ID" value="SFH79410.1"/>
    <property type="molecule type" value="Genomic_DNA"/>
</dbReference>
<dbReference type="GO" id="GO:0001522">
    <property type="term" value="P:pseudouridine synthesis"/>
    <property type="evidence" value="ECO:0007669"/>
    <property type="project" value="InterPro"/>
</dbReference>
<dbReference type="SUPFAM" id="SSF55120">
    <property type="entry name" value="Pseudouridine synthase"/>
    <property type="match status" value="1"/>
</dbReference>
<organism evidence="7 8">
    <name type="scientific">Pisciglobus halotolerans</name>
    <dbReference type="NCBI Taxonomy" id="745365"/>
    <lineage>
        <taxon>Bacteria</taxon>
        <taxon>Bacillati</taxon>
        <taxon>Bacillota</taxon>
        <taxon>Bacilli</taxon>
        <taxon>Lactobacillales</taxon>
        <taxon>Carnobacteriaceae</taxon>
    </lineage>
</organism>
<proteinExistence type="inferred from homology"/>
<dbReference type="CDD" id="cd02869">
    <property type="entry name" value="PseudoU_synth_RluA_like"/>
    <property type="match status" value="1"/>
</dbReference>
<dbReference type="AlphaFoldDB" id="A0A1I3CXW2"/>
<dbReference type="GO" id="GO:0140098">
    <property type="term" value="F:catalytic activity, acting on RNA"/>
    <property type="evidence" value="ECO:0007669"/>
    <property type="project" value="UniProtKB-ARBA"/>
</dbReference>
<protein>
    <recommendedName>
        <fullName evidence="4">RNA pseudouridylate synthase</fullName>
    </recommendedName>
    <alternativeName>
        <fullName evidence="5">RNA-uridine isomerase</fullName>
    </alternativeName>
</protein>
<feature type="domain" description="Pseudouridine synthase RsuA/RluA-like" evidence="6">
    <location>
        <begin position="12"/>
        <end position="167"/>
    </location>
</feature>
<dbReference type="PANTHER" id="PTHR21600:SF83">
    <property type="entry name" value="PSEUDOURIDYLATE SYNTHASE RPUSD4, MITOCHONDRIAL"/>
    <property type="match status" value="1"/>
</dbReference>
<reference evidence="7 8" key="1">
    <citation type="submission" date="2016-10" db="EMBL/GenBank/DDBJ databases">
        <authorList>
            <person name="de Groot N.N."/>
        </authorList>
    </citation>
    <scope>NUCLEOTIDE SEQUENCE [LARGE SCALE GENOMIC DNA]</scope>
    <source>
        <strain evidence="7 8">DSM 27630</strain>
    </source>
</reference>
<comment type="catalytic activity">
    <reaction evidence="1">
        <text>a uridine in RNA = a pseudouridine in RNA</text>
        <dbReference type="Rhea" id="RHEA:48348"/>
        <dbReference type="Rhea" id="RHEA-COMP:12068"/>
        <dbReference type="Rhea" id="RHEA-COMP:12069"/>
        <dbReference type="ChEBI" id="CHEBI:65314"/>
        <dbReference type="ChEBI" id="CHEBI:65315"/>
    </reaction>
</comment>
<dbReference type="GO" id="GO:0006396">
    <property type="term" value="P:RNA processing"/>
    <property type="evidence" value="ECO:0007669"/>
    <property type="project" value="UniProtKB-ARBA"/>
</dbReference>
<dbReference type="Proteomes" id="UP000198668">
    <property type="component" value="Unassembled WGS sequence"/>
</dbReference>
<dbReference type="InterPro" id="IPR050188">
    <property type="entry name" value="RluA_PseudoU_synthase"/>
</dbReference>